<comment type="function">
    <text evidence="7">Endonuclease that is involved in the suppression of homologous recombination and thus may have a key role in the control of bacterial genetic diversity.</text>
</comment>
<reference evidence="13 17" key="3">
    <citation type="submission" date="2019-09" db="EMBL/GenBank/DDBJ databases">
        <authorList>
            <consortium name="PulseNet: The National Subtyping Network for Foodborne Disease Surveillance"/>
            <person name="Tarr C.L."/>
            <person name="Trees E."/>
            <person name="Katz L.S."/>
            <person name="Carleton-Romer H.A."/>
            <person name="Stroika S."/>
            <person name="Kucerova Z."/>
            <person name="Roache K.F."/>
            <person name="Sabol A.L."/>
            <person name="Besser J."/>
            <person name="Gerner-Smidt P."/>
        </authorList>
    </citation>
    <scope>NUCLEOTIDE SEQUENCE [LARGE SCALE GENOMIC DNA]</scope>
    <source>
        <strain evidence="13 17">PNUSAL005692</strain>
    </source>
</reference>
<dbReference type="GO" id="GO:0072344">
    <property type="term" value="P:rescue of stalled ribosome"/>
    <property type="evidence" value="ECO:0007669"/>
    <property type="project" value="UniProtKB-UniRule"/>
</dbReference>
<dbReference type="Proteomes" id="UP000489121">
    <property type="component" value="Unassembled WGS sequence"/>
</dbReference>
<dbReference type="InterPro" id="IPR002625">
    <property type="entry name" value="Smr_dom"/>
</dbReference>
<comment type="caution">
    <text evidence="12">The sequence shown here is derived from an EMBL/GenBank/DDBJ whole genome shotgun (WGS) entry which is preliminary data.</text>
</comment>
<dbReference type="AlphaFoldDB" id="A0A0B8RFS4"/>
<sequence length="785" mass="86509">MEKKVEAILEFDKIKKQLTEFASSSLGEQAILELAPATDFQVVQKTQLETEEGAKIIRLRGSAPITGLTDVFAHLKRLEIGGDLNGLEIYQIGSNLRVSRQMKNFMNDLLEIGVELPLLGALSDELLVLKEVEEDIAISVDESGKVLDTASEALSTIRRTLRRTEDRVREKLESYLRDRNASKMLSDAVITIRNDRYVIPVKQEYKGHYGGIVHDQSASGQTLFIEPQSVVDLNNERKALQAKEKQEIERILAEISASLAAWINEIHHNTFILGRFDFIFAKARFGKAMKAVTPHLSDAGVVHLIAARHPLLDAAKVVANDIYLGEDFTTIVITGPNTGGKTITLKTLGLLTLMAQSGLQIPAQEDSTIAVFEHVFADIGDEQSIEQSLSTFSSHMTNIVSILGNVNQKSLILYDELGAGTDPQEGAALAIAILDASHAKGASVVATTHYPELKAYGYNRVHATNASVEFNVETLSPTYKLLIGVPGRSNAFDISRRLGLSENIITEARSLVDTESADLNDMISSLEEKRNLAETEYEEARELARGAGNLLKDLQKEISNYYQQKDKLIEQASEKAATIVEKAEAEAEEIIHELRTMQLNGAAGIKEHELIDAKTRLGNAKPKTINKTIPQAPKQKPHVFQEGDNVRVLSLGQKGTLLNKISDKEWNVQIGIIKMKIKTVDLEYIQPEKPKKQRIITSVHSSGSPAKSELDLRGERYEDALQKVDKYLDEALLAGYPQVAIIHGKGTGALRTGVTEYLKNHRMVKSIRFGAAAEGGNGVTIVEFK</sequence>
<evidence type="ECO:0000256" key="2">
    <source>
        <dbReference type="ARBA" id="ARBA00022741"/>
    </source>
</evidence>
<keyword evidence="3 7" id="KW-0378">Hydrolase</keyword>
<dbReference type="HAMAP" id="MF_00092">
    <property type="entry name" value="MutS2"/>
    <property type="match status" value="1"/>
</dbReference>
<dbReference type="GO" id="GO:0019843">
    <property type="term" value="F:rRNA binding"/>
    <property type="evidence" value="ECO:0007669"/>
    <property type="project" value="UniProtKB-UniRule"/>
</dbReference>
<keyword evidence="1 7" id="KW-0699">rRNA-binding</keyword>
<keyword evidence="2 7" id="KW-0547">Nucleotide-binding</keyword>
<dbReference type="EMBL" id="AABBZO010000003">
    <property type="protein sequence ID" value="EAG4461491.1"/>
    <property type="molecule type" value="Genomic_DNA"/>
</dbReference>
<dbReference type="SMART" id="SM00463">
    <property type="entry name" value="SMR"/>
    <property type="match status" value="1"/>
</dbReference>
<feature type="binding site" evidence="7">
    <location>
        <begin position="335"/>
        <end position="342"/>
    </location>
    <ligand>
        <name>ATP</name>
        <dbReference type="ChEBI" id="CHEBI:30616"/>
    </ligand>
</feature>
<comment type="similarity">
    <text evidence="7">Belongs to the DNA mismatch repair MutS family. MutS2 subfamily.</text>
</comment>
<reference evidence="14 15" key="1">
    <citation type="journal article" date="2018" name="BMC Genomics">
        <title>Genes significantly associated with lineage II food isolates of Listeria monocytogenes.</title>
        <authorList>
            <person name="Pirone-Davies C."/>
            <person name="Chen Y."/>
            <person name="Pightling A."/>
            <person name="Ryan G."/>
            <person name="Wang Y."/>
            <person name="Yao K."/>
            <person name="Hoffmann M."/>
            <person name="Allard M.W."/>
        </authorList>
    </citation>
    <scope>NUCLEOTIDE SEQUENCE [LARGE SCALE GENOMIC DNA]</scope>
    <source>
        <strain evidence="14 15">PNUSAL000550</strain>
    </source>
</reference>
<evidence type="ECO:0000259" key="9">
    <source>
        <dbReference type="PROSITE" id="PS50828"/>
    </source>
</evidence>
<evidence type="ECO:0000313" key="14">
    <source>
        <dbReference type="EMBL" id="RKA10494.1"/>
    </source>
</evidence>
<dbReference type="EMBL" id="AALGDA010000029">
    <property type="protein sequence ID" value="ECY9783275.1"/>
    <property type="molecule type" value="Genomic_DNA"/>
</dbReference>
<dbReference type="FunFam" id="3.40.50.300:FF:000830">
    <property type="entry name" value="Endonuclease MutS2"/>
    <property type="match status" value="1"/>
</dbReference>
<evidence type="ECO:0000256" key="1">
    <source>
        <dbReference type="ARBA" id="ARBA00022730"/>
    </source>
</evidence>
<keyword evidence="7" id="KW-0540">Nuclease</keyword>
<dbReference type="GO" id="GO:0030983">
    <property type="term" value="F:mismatched DNA binding"/>
    <property type="evidence" value="ECO:0007669"/>
    <property type="project" value="InterPro"/>
</dbReference>
<evidence type="ECO:0000313" key="13">
    <source>
        <dbReference type="EMBL" id="ECY9783275.1"/>
    </source>
</evidence>
<comment type="function">
    <text evidence="7">Acts as a ribosome collision sensor, splitting the ribosome into its 2 subunits. Detects stalled/collided 70S ribosomes which it binds and splits by an ATP-hydrolysis driven conformational change. Acts upstream of the ribosome quality control system (RQC), a ribosome-associated complex that mediates the extraction of incompletely synthesized nascent chains from stalled ribosomes and their subsequent degradation. Probably generates substrates for RQC.</text>
</comment>
<dbReference type="PIRSF" id="PIRSF005814">
    <property type="entry name" value="MutS_YshD"/>
    <property type="match status" value="1"/>
</dbReference>
<keyword evidence="5 7" id="KW-0694">RNA-binding</keyword>
<dbReference type="Proteomes" id="UP000527632">
    <property type="component" value="Unassembled WGS sequence"/>
</dbReference>
<dbReference type="InterPro" id="IPR000432">
    <property type="entry name" value="DNA_mismatch_repair_MutS_C"/>
</dbReference>
<dbReference type="NCBIfam" id="TIGR01069">
    <property type="entry name" value="mutS2"/>
    <property type="match status" value="1"/>
</dbReference>
<dbReference type="GO" id="GO:0016887">
    <property type="term" value="F:ATP hydrolysis activity"/>
    <property type="evidence" value="ECO:0007669"/>
    <property type="project" value="InterPro"/>
</dbReference>
<dbReference type="Proteomes" id="UP000365297">
    <property type="component" value="Unassembled WGS sequence"/>
</dbReference>
<dbReference type="SUPFAM" id="SSF52540">
    <property type="entry name" value="P-loop containing nucleoside triphosphate hydrolases"/>
    <property type="match status" value="1"/>
</dbReference>
<dbReference type="Gene3D" id="3.40.50.300">
    <property type="entry name" value="P-loop containing nucleotide triphosphate hydrolases"/>
    <property type="match status" value="1"/>
</dbReference>
<evidence type="ECO:0000256" key="7">
    <source>
        <dbReference type="HAMAP-Rule" id="MF_00092"/>
    </source>
</evidence>
<protein>
    <recommendedName>
        <fullName evidence="7">Endonuclease MutS2</fullName>
        <ecNumber evidence="7">3.1.-.-</ecNumber>
    </recommendedName>
    <alternativeName>
        <fullName evidence="7">Ribosome-associated protein quality control-upstream factor</fullName>
        <shortName evidence="7">RQC-upstream factor</shortName>
        <shortName evidence="7">RqcU</shortName>
        <ecNumber evidence="7">3.6.4.-</ecNumber>
    </alternativeName>
</protein>
<evidence type="ECO:0000256" key="3">
    <source>
        <dbReference type="ARBA" id="ARBA00022801"/>
    </source>
</evidence>
<dbReference type="InterPro" id="IPR027417">
    <property type="entry name" value="P-loop_NTPase"/>
</dbReference>
<proteinExistence type="inferred from homology"/>
<evidence type="ECO:0000313" key="11">
    <source>
        <dbReference type="EMBL" id="EAG4461491.1"/>
    </source>
</evidence>
<evidence type="ECO:0000313" key="19">
    <source>
        <dbReference type="Proteomes" id="UP000528151"/>
    </source>
</evidence>
<dbReference type="InterPro" id="IPR007696">
    <property type="entry name" value="DNA_mismatch_repair_MutS_core"/>
</dbReference>
<dbReference type="GO" id="GO:0043023">
    <property type="term" value="F:ribosomal large subunit binding"/>
    <property type="evidence" value="ECO:0007669"/>
    <property type="project" value="UniProtKB-UniRule"/>
</dbReference>
<evidence type="ECO:0000256" key="5">
    <source>
        <dbReference type="ARBA" id="ARBA00022884"/>
    </source>
</evidence>
<evidence type="ECO:0000313" key="17">
    <source>
        <dbReference type="Proteomes" id="UP000489121"/>
    </source>
</evidence>
<dbReference type="Proteomes" id="UP000272537">
    <property type="component" value="Unassembled WGS sequence"/>
</dbReference>
<reference evidence="12 18" key="2">
    <citation type="submission" date="2019-04" db="EMBL/GenBank/DDBJ databases">
        <authorList>
            <consortium name="GenomeTrakr: Next Generation Sequencing Network for Food Pathogen Tracability"/>
        </authorList>
    </citation>
    <scope>NUCLEOTIDE SEQUENCE [LARGE SCALE GENOMIC DNA]</scope>
    <source>
        <strain evidence="11 19">CFSAN063727</strain>
        <strain evidence="10 16">FDA00007096</strain>
        <strain evidence="12 18">LS1344</strain>
    </source>
</reference>
<dbReference type="SMART" id="SM00534">
    <property type="entry name" value="MUTSac"/>
    <property type="match status" value="1"/>
</dbReference>
<dbReference type="SMR" id="A0A0B8RFS4"/>
<dbReference type="SUPFAM" id="SSF160443">
    <property type="entry name" value="SMR domain-like"/>
    <property type="match status" value="1"/>
</dbReference>
<dbReference type="GO" id="GO:0004519">
    <property type="term" value="F:endonuclease activity"/>
    <property type="evidence" value="ECO:0007669"/>
    <property type="project" value="UniProtKB-UniRule"/>
</dbReference>
<feature type="coiled-coil region" evidence="8">
    <location>
        <begin position="516"/>
        <end position="600"/>
    </location>
</feature>
<evidence type="ECO:0000313" key="18">
    <source>
        <dbReference type="Proteomes" id="UP000527632"/>
    </source>
</evidence>
<dbReference type="KEGG" id="lmok:CQ02_06320"/>
<dbReference type="RefSeq" id="WP_010958871.1">
    <property type="nucleotide sequence ID" value="NC_021825.2"/>
</dbReference>
<comment type="subunit">
    <text evidence="7">Homodimer. Binds to stalled ribosomes, contacting rRNA.</text>
</comment>
<evidence type="ECO:0000313" key="10">
    <source>
        <dbReference type="EMBL" id="EAC5548823.1"/>
    </source>
</evidence>
<dbReference type="Pfam" id="PF00488">
    <property type="entry name" value="MutS_V"/>
    <property type="match status" value="1"/>
</dbReference>
<dbReference type="GO" id="GO:0045910">
    <property type="term" value="P:negative regulation of DNA recombination"/>
    <property type="evidence" value="ECO:0007669"/>
    <property type="project" value="InterPro"/>
</dbReference>
<dbReference type="EMBL" id="QXLS01000001">
    <property type="protein sequence ID" value="RKA10494.1"/>
    <property type="molecule type" value="Genomic_DNA"/>
</dbReference>
<evidence type="ECO:0000256" key="8">
    <source>
        <dbReference type="SAM" id="Coils"/>
    </source>
</evidence>
<dbReference type="Pfam" id="PF20297">
    <property type="entry name" value="MSSS"/>
    <property type="match status" value="1"/>
</dbReference>
<keyword evidence="6 7" id="KW-0238">DNA-binding</keyword>
<dbReference type="Gene3D" id="3.30.1370.110">
    <property type="match status" value="1"/>
</dbReference>
<dbReference type="PANTHER" id="PTHR48466">
    <property type="entry name" value="OS10G0509000 PROTEIN-RELATED"/>
    <property type="match status" value="1"/>
</dbReference>
<feature type="domain" description="Smr" evidence="9">
    <location>
        <begin position="710"/>
        <end position="785"/>
    </location>
</feature>
<organism evidence="12 18">
    <name type="scientific">Listeria monocytogenes</name>
    <dbReference type="NCBI Taxonomy" id="1639"/>
    <lineage>
        <taxon>Bacteria</taxon>
        <taxon>Bacillati</taxon>
        <taxon>Bacillota</taxon>
        <taxon>Bacilli</taxon>
        <taxon>Bacillales</taxon>
        <taxon>Listeriaceae</taxon>
        <taxon>Listeria</taxon>
    </lineage>
</organism>
<dbReference type="GO" id="GO:0006298">
    <property type="term" value="P:mismatch repair"/>
    <property type="evidence" value="ECO:0007669"/>
    <property type="project" value="InterPro"/>
</dbReference>
<dbReference type="PANTHER" id="PTHR48466:SF2">
    <property type="entry name" value="OS10G0509000 PROTEIN"/>
    <property type="match status" value="1"/>
</dbReference>
<dbReference type="EMBL" id="AABGUK010000001">
    <property type="protein sequence ID" value="EAH4240444.1"/>
    <property type="molecule type" value="Genomic_DNA"/>
</dbReference>
<dbReference type="PROSITE" id="PS00486">
    <property type="entry name" value="DNA_MISMATCH_REPAIR_2"/>
    <property type="match status" value="1"/>
</dbReference>
<evidence type="ECO:0000313" key="15">
    <source>
        <dbReference type="Proteomes" id="UP000272537"/>
    </source>
</evidence>
<dbReference type="EMBL" id="AAAIXK010000001">
    <property type="protein sequence ID" value="EAC5548823.1"/>
    <property type="molecule type" value="Genomic_DNA"/>
</dbReference>
<dbReference type="InterPro" id="IPR045076">
    <property type="entry name" value="MutS"/>
</dbReference>
<dbReference type="EC" id="3.1.-.-" evidence="7"/>
<dbReference type="InterPro" id="IPR036187">
    <property type="entry name" value="DNA_mismatch_repair_MutS_sf"/>
</dbReference>
<accession>A0A0B8RFS4</accession>
<evidence type="ECO:0000313" key="16">
    <source>
        <dbReference type="Proteomes" id="UP000365297"/>
    </source>
</evidence>
<dbReference type="PROSITE" id="PS50828">
    <property type="entry name" value="SMR"/>
    <property type="match status" value="1"/>
</dbReference>
<dbReference type="InterPro" id="IPR036063">
    <property type="entry name" value="Smr_dom_sf"/>
</dbReference>
<dbReference type="Pfam" id="PF01713">
    <property type="entry name" value="Smr"/>
    <property type="match status" value="1"/>
</dbReference>
<evidence type="ECO:0000313" key="12">
    <source>
        <dbReference type="EMBL" id="EAH4240444.1"/>
    </source>
</evidence>
<dbReference type="GO" id="GO:0140664">
    <property type="term" value="F:ATP-dependent DNA damage sensor activity"/>
    <property type="evidence" value="ECO:0007669"/>
    <property type="project" value="InterPro"/>
</dbReference>
<evidence type="ECO:0000256" key="6">
    <source>
        <dbReference type="ARBA" id="ARBA00023125"/>
    </source>
</evidence>
<keyword evidence="4 7" id="KW-0067">ATP-binding</keyword>
<dbReference type="InterPro" id="IPR046893">
    <property type="entry name" value="MSSS"/>
</dbReference>
<name>A0A0B8RFS4_LISMN</name>
<dbReference type="EC" id="3.6.4.-" evidence="7"/>
<dbReference type="Proteomes" id="UP000528151">
    <property type="component" value="Unassembled WGS sequence"/>
</dbReference>
<dbReference type="SMART" id="SM00533">
    <property type="entry name" value="MUTSd"/>
    <property type="match status" value="1"/>
</dbReference>
<gene>
    <name evidence="14" type="primary">muts2</name>
    <name evidence="7" type="synonym">mutS2</name>
    <name evidence="7" type="synonym">rqcU</name>
    <name evidence="10" type="ORF">ARY78_00080</name>
    <name evidence="11" type="ORF">CA369_04250</name>
    <name evidence="14" type="ORF">DYZ80_00021</name>
    <name evidence="12" type="ORF">E5F58_00350</name>
    <name evidence="13" type="ORF">F6515_09800</name>
</gene>
<keyword evidence="7 12" id="KW-0255">Endonuclease</keyword>
<keyword evidence="8" id="KW-0175">Coiled coil</keyword>
<evidence type="ECO:0000256" key="4">
    <source>
        <dbReference type="ARBA" id="ARBA00022840"/>
    </source>
</evidence>
<dbReference type="InterPro" id="IPR005747">
    <property type="entry name" value="MutS2"/>
</dbReference>
<dbReference type="SUPFAM" id="SSF48334">
    <property type="entry name" value="DNA repair protein MutS, domain III"/>
    <property type="match status" value="1"/>
</dbReference>
<dbReference type="GO" id="GO:0005524">
    <property type="term" value="F:ATP binding"/>
    <property type="evidence" value="ECO:0007669"/>
    <property type="project" value="UniProtKB-UniRule"/>
</dbReference>